<evidence type="ECO:0008006" key="3">
    <source>
        <dbReference type="Google" id="ProtNLM"/>
    </source>
</evidence>
<organism evidence="1 2">
    <name type="scientific">Caldicellulosiruptor bescii</name>
    <name type="common">Anaerocellum thermophilum</name>
    <dbReference type="NCBI Taxonomy" id="31899"/>
    <lineage>
        <taxon>Bacteria</taxon>
        <taxon>Bacillati</taxon>
        <taxon>Bacillota</taxon>
        <taxon>Bacillota incertae sedis</taxon>
        <taxon>Caldicellulosiruptorales</taxon>
        <taxon>Caldicellulosiruptoraceae</taxon>
        <taxon>Caldicellulosiruptor</taxon>
    </lineage>
</organism>
<evidence type="ECO:0000313" key="2">
    <source>
        <dbReference type="Proteomes" id="UP000196803"/>
    </source>
</evidence>
<keyword evidence="2" id="KW-1185">Reference proteome</keyword>
<comment type="caution">
    <text evidence="1">The sequence shown here is derived from an EMBL/GenBank/DDBJ whole genome shotgun (WGS) entry which is preliminary data.</text>
</comment>
<reference evidence="1 2" key="1">
    <citation type="submission" date="2017-05" db="EMBL/GenBank/DDBJ databases">
        <authorList>
            <person name="Varghese N."/>
            <person name="Submissions S."/>
        </authorList>
    </citation>
    <scope>NUCLEOTIDE SEQUENCE [LARGE SCALE GENOMIC DNA]</scope>
    <source>
        <strain evidence="1 2">MACB1020</strain>
    </source>
</reference>
<dbReference type="EMBL" id="FXXC01000001">
    <property type="protein sequence ID" value="SMR91641.1"/>
    <property type="molecule type" value="Genomic_DNA"/>
</dbReference>
<name>A0ABY1S5W6_CALBS</name>
<dbReference type="Proteomes" id="UP000196803">
    <property type="component" value="Unassembled WGS sequence"/>
</dbReference>
<proteinExistence type="predicted"/>
<dbReference type="InterPro" id="IPR024524">
    <property type="entry name" value="DUF3800"/>
</dbReference>
<sequence length="241" mass="28346">MKGEILLPMEIINVYCDESCHLPKDHIDTMVIGAISCPLQQVKLVNKEIRNIKTKHGLNPFSEIKWTKISRNKISLYKELIDLFFSVDYLNFRAVVVKGKKYLDHSKYNQDYDDWYYKMYFYLLREIVRLGGHYAIYLDKKDTQGVKKVSLLRDILNRSLLDFAGETVRKIQIVESHEIELLQLTDLFIGAISYFNRELNTSIAKVEITNYLISVSKTSLNYSTPRKAEKFNIFVWTPRRD</sequence>
<dbReference type="Pfam" id="PF12686">
    <property type="entry name" value="DUF3800"/>
    <property type="match status" value="1"/>
</dbReference>
<evidence type="ECO:0000313" key="1">
    <source>
        <dbReference type="EMBL" id="SMR91641.1"/>
    </source>
</evidence>
<accession>A0ABY1S5W6</accession>
<protein>
    <recommendedName>
        <fullName evidence="3">DUF3800 domain-containing protein</fullName>
    </recommendedName>
</protein>
<gene>
    <name evidence="1" type="ORF">SAMN05216240_0574</name>
</gene>